<dbReference type="EMBL" id="MU006217">
    <property type="protein sequence ID" value="KAF2832571.1"/>
    <property type="molecule type" value="Genomic_DNA"/>
</dbReference>
<keyword evidence="1" id="KW-0812">Transmembrane</keyword>
<evidence type="ECO:0000313" key="2">
    <source>
        <dbReference type="EMBL" id="KAF2832571.1"/>
    </source>
</evidence>
<name>A0A6A7AGZ6_9PLEO</name>
<organism evidence="2 3">
    <name type="scientific">Ophiobolus disseminans</name>
    <dbReference type="NCBI Taxonomy" id="1469910"/>
    <lineage>
        <taxon>Eukaryota</taxon>
        <taxon>Fungi</taxon>
        <taxon>Dikarya</taxon>
        <taxon>Ascomycota</taxon>
        <taxon>Pezizomycotina</taxon>
        <taxon>Dothideomycetes</taxon>
        <taxon>Pleosporomycetidae</taxon>
        <taxon>Pleosporales</taxon>
        <taxon>Pleosporineae</taxon>
        <taxon>Phaeosphaeriaceae</taxon>
        <taxon>Ophiobolus</taxon>
    </lineage>
</organism>
<keyword evidence="1" id="KW-1133">Transmembrane helix</keyword>
<proteinExistence type="predicted"/>
<evidence type="ECO:0000313" key="3">
    <source>
        <dbReference type="Proteomes" id="UP000799424"/>
    </source>
</evidence>
<evidence type="ECO:0000256" key="1">
    <source>
        <dbReference type="SAM" id="Phobius"/>
    </source>
</evidence>
<protein>
    <submittedName>
        <fullName evidence="2">Uncharacterized protein</fullName>
    </submittedName>
</protein>
<keyword evidence="1" id="KW-0472">Membrane</keyword>
<reference evidence="2" key="1">
    <citation type="journal article" date="2020" name="Stud. Mycol.">
        <title>101 Dothideomycetes genomes: a test case for predicting lifestyles and emergence of pathogens.</title>
        <authorList>
            <person name="Haridas S."/>
            <person name="Albert R."/>
            <person name="Binder M."/>
            <person name="Bloem J."/>
            <person name="Labutti K."/>
            <person name="Salamov A."/>
            <person name="Andreopoulos B."/>
            <person name="Baker S."/>
            <person name="Barry K."/>
            <person name="Bills G."/>
            <person name="Bluhm B."/>
            <person name="Cannon C."/>
            <person name="Castanera R."/>
            <person name="Culley D."/>
            <person name="Daum C."/>
            <person name="Ezra D."/>
            <person name="Gonzalez J."/>
            <person name="Henrissat B."/>
            <person name="Kuo A."/>
            <person name="Liang C."/>
            <person name="Lipzen A."/>
            <person name="Lutzoni F."/>
            <person name="Magnuson J."/>
            <person name="Mondo S."/>
            <person name="Nolan M."/>
            <person name="Ohm R."/>
            <person name="Pangilinan J."/>
            <person name="Park H.-J."/>
            <person name="Ramirez L."/>
            <person name="Alfaro M."/>
            <person name="Sun H."/>
            <person name="Tritt A."/>
            <person name="Yoshinaga Y."/>
            <person name="Zwiers L.-H."/>
            <person name="Turgeon B."/>
            <person name="Goodwin S."/>
            <person name="Spatafora J."/>
            <person name="Crous P."/>
            <person name="Grigoriev I."/>
        </authorList>
    </citation>
    <scope>NUCLEOTIDE SEQUENCE</scope>
    <source>
        <strain evidence="2">CBS 113818</strain>
    </source>
</reference>
<dbReference type="Proteomes" id="UP000799424">
    <property type="component" value="Unassembled WGS sequence"/>
</dbReference>
<accession>A0A6A7AGZ6</accession>
<feature type="transmembrane region" description="Helical" evidence="1">
    <location>
        <begin position="65"/>
        <end position="83"/>
    </location>
</feature>
<dbReference type="AlphaFoldDB" id="A0A6A7AGZ6"/>
<sequence>MALCDDLNPLSVSEFHAKWHSQPRLRSWIVSSGCQSFSKMLCRNDQQQSSTRRNHAVIVTGARRFAPLVTVLFPVITFACWSRRSIMRVMEVR</sequence>
<gene>
    <name evidence="2" type="ORF">CC86DRAFT_91299</name>
</gene>
<keyword evidence="3" id="KW-1185">Reference proteome</keyword>